<evidence type="ECO:0000313" key="1">
    <source>
        <dbReference type="EMBL" id="XBH20436.1"/>
    </source>
</evidence>
<name>A0AAU7DT06_9MICO</name>
<organism evidence="1">
    <name type="scientific">Jonesiaceae bacterium BS-20</name>
    <dbReference type="NCBI Taxonomy" id="3120821"/>
    <lineage>
        <taxon>Bacteria</taxon>
        <taxon>Bacillati</taxon>
        <taxon>Actinomycetota</taxon>
        <taxon>Actinomycetes</taxon>
        <taxon>Micrococcales</taxon>
        <taxon>Jonesiaceae</taxon>
    </lineage>
</organism>
<accession>A0AAU7DT06</accession>
<gene>
    <name evidence="1" type="ORF">V5R04_09265</name>
</gene>
<dbReference type="AlphaFoldDB" id="A0AAU7DT06"/>
<protein>
    <submittedName>
        <fullName evidence="1">Uncharacterized protein</fullName>
    </submittedName>
</protein>
<reference evidence="1" key="1">
    <citation type="submission" date="2024-02" db="EMBL/GenBank/DDBJ databases">
        <title>Tomenella chthoni gen. nov. sp. nov., a member of the family Jonesiaceae isolated from bat guano.</title>
        <authorList>
            <person name="Miller S.L."/>
            <person name="King J."/>
            <person name="Sankaranarayanan K."/>
            <person name="Lawson P.A."/>
        </authorList>
    </citation>
    <scope>NUCLEOTIDE SEQUENCE</scope>
    <source>
        <strain evidence="1">BS-20</strain>
    </source>
</reference>
<proteinExistence type="predicted"/>
<sequence length="89" mass="9307">MASLPVGGLHTRDIRVLGFAISNAPVTDLGLAAKTINNHLTVGQLRGRIGATLILIGNRCAGRVLADSVRIFIKKSHVCAASNPTSKYG</sequence>
<dbReference type="EMBL" id="CP146203">
    <property type="protein sequence ID" value="XBH20436.1"/>
    <property type="molecule type" value="Genomic_DNA"/>
</dbReference>